<organism evidence="2 3">
    <name type="scientific">Rhodococcus globerulus</name>
    <dbReference type="NCBI Taxonomy" id="33008"/>
    <lineage>
        <taxon>Bacteria</taxon>
        <taxon>Bacillati</taxon>
        <taxon>Actinomycetota</taxon>
        <taxon>Actinomycetes</taxon>
        <taxon>Mycobacteriales</taxon>
        <taxon>Nocardiaceae</taxon>
        <taxon>Rhodococcus</taxon>
    </lineage>
</organism>
<evidence type="ECO:0000313" key="3">
    <source>
        <dbReference type="Proteomes" id="UP001185927"/>
    </source>
</evidence>
<dbReference type="EMBL" id="JAWLKB010000024">
    <property type="protein sequence ID" value="MDV6270786.1"/>
    <property type="molecule type" value="Genomic_DNA"/>
</dbReference>
<evidence type="ECO:0000313" key="2">
    <source>
        <dbReference type="EMBL" id="MDV6270786.1"/>
    </source>
</evidence>
<sequence>MTRTPAPDEGWTPPPDEGQAGMVLLPNGWWGFRYKAGVRPLIVEKPEERDAPPDSSAGFDHPDH</sequence>
<comment type="caution">
    <text evidence="2">The sequence shown here is derived from an EMBL/GenBank/DDBJ whole genome shotgun (WGS) entry which is preliminary data.</text>
</comment>
<dbReference type="RefSeq" id="WP_317545208.1">
    <property type="nucleotide sequence ID" value="NZ_JAWLKB010000024.1"/>
</dbReference>
<feature type="region of interest" description="Disordered" evidence="1">
    <location>
        <begin position="1"/>
        <end position="22"/>
    </location>
</feature>
<evidence type="ECO:0000256" key="1">
    <source>
        <dbReference type="SAM" id="MobiDB-lite"/>
    </source>
</evidence>
<reference evidence="2 3" key="1">
    <citation type="submission" date="2023-10" db="EMBL/GenBank/DDBJ databases">
        <title>Development of a sustainable strategy for remediation of hydrocarbon-contaminated territories based on the waste exchange concept.</title>
        <authorList>
            <person name="Krivoruchko A."/>
        </authorList>
    </citation>
    <scope>NUCLEOTIDE SEQUENCE [LARGE SCALE GENOMIC DNA]</scope>
    <source>
        <strain evidence="2 3">IEGM 1203</strain>
    </source>
</reference>
<protein>
    <submittedName>
        <fullName evidence="2">Uncharacterized protein</fullName>
    </submittedName>
</protein>
<proteinExistence type="predicted"/>
<accession>A0ABU4C2S3</accession>
<dbReference type="Proteomes" id="UP001185927">
    <property type="component" value="Unassembled WGS sequence"/>
</dbReference>
<feature type="region of interest" description="Disordered" evidence="1">
    <location>
        <begin position="44"/>
        <end position="64"/>
    </location>
</feature>
<name>A0ABU4C2S3_RHOGO</name>
<gene>
    <name evidence="2" type="ORF">R3Q16_29580</name>
</gene>
<keyword evidence="3" id="KW-1185">Reference proteome</keyword>